<dbReference type="Pfam" id="PF02875">
    <property type="entry name" value="Mur_ligase_C"/>
    <property type="match status" value="1"/>
</dbReference>
<evidence type="ECO:0000256" key="8">
    <source>
        <dbReference type="ARBA" id="ARBA00023306"/>
    </source>
</evidence>
<evidence type="ECO:0000313" key="15">
    <source>
        <dbReference type="EMBL" id="MCZ2723093.1"/>
    </source>
</evidence>
<dbReference type="InterPro" id="IPR036615">
    <property type="entry name" value="Mur_ligase_C_dom_sf"/>
</dbReference>
<keyword evidence="8 10" id="KW-0131">Cell cycle</keyword>
<dbReference type="EC" id="6.3.2.10" evidence="10 11"/>
<keyword evidence="4 10" id="KW-0547">Nucleotide-binding</keyword>
<feature type="domain" description="Mur ligase N-terminal catalytic" evidence="12">
    <location>
        <begin position="25"/>
        <end position="78"/>
    </location>
</feature>
<dbReference type="InterPro" id="IPR051046">
    <property type="entry name" value="MurCDEF_CellWall_CoF430Synth"/>
</dbReference>
<protein>
    <recommendedName>
        <fullName evidence="10 11">UDP-N-acetylmuramoyl-tripeptide--D-alanyl-D-alanine ligase</fullName>
        <ecNumber evidence="10 11">6.3.2.10</ecNumber>
    </recommendedName>
    <alternativeName>
        <fullName evidence="10">D-alanyl-D-alanine-adding enzyme</fullName>
    </alternativeName>
</protein>
<dbReference type="InterPro" id="IPR013221">
    <property type="entry name" value="Mur_ligase_cen"/>
</dbReference>
<dbReference type="NCBIfam" id="TIGR01143">
    <property type="entry name" value="murF"/>
    <property type="match status" value="1"/>
</dbReference>
<keyword evidence="5 10" id="KW-0067">ATP-binding</keyword>
<comment type="similarity">
    <text evidence="10">Belongs to the MurCDEF family. MurF subfamily.</text>
</comment>
<dbReference type="Pfam" id="PF01225">
    <property type="entry name" value="Mur_ligase"/>
    <property type="match status" value="1"/>
</dbReference>
<feature type="binding site" evidence="10">
    <location>
        <begin position="107"/>
        <end position="113"/>
    </location>
    <ligand>
        <name>ATP</name>
        <dbReference type="ChEBI" id="CHEBI:30616"/>
    </ligand>
</feature>
<keyword evidence="1 10" id="KW-0963">Cytoplasm</keyword>
<evidence type="ECO:0000256" key="3">
    <source>
        <dbReference type="ARBA" id="ARBA00022618"/>
    </source>
</evidence>
<dbReference type="EMBL" id="JAPUBN010000019">
    <property type="protein sequence ID" value="MCZ2723093.1"/>
    <property type="molecule type" value="Genomic_DNA"/>
</dbReference>
<proteinExistence type="inferred from homology"/>
<comment type="subcellular location">
    <subcellularLocation>
        <location evidence="10 11">Cytoplasm</location>
    </subcellularLocation>
</comment>
<evidence type="ECO:0000259" key="14">
    <source>
        <dbReference type="Pfam" id="PF08245"/>
    </source>
</evidence>
<comment type="catalytic activity">
    <reaction evidence="10 11">
        <text>D-alanyl-D-alanine + UDP-N-acetyl-alpha-D-muramoyl-L-alanyl-gamma-D-glutamyl-meso-2,6-diaminopimelate + ATP = UDP-N-acetyl-alpha-D-muramoyl-L-alanyl-gamma-D-glutamyl-meso-2,6-diaminopimeloyl-D-alanyl-D-alanine + ADP + phosphate + H(+)</text>
        <dbReference type="Rhea" id="RHEA:28374"/>
        <dbReference type="ChEBI" id="CHEBI:15378"/>
        <dbReference type="ChEBI" id="CHEBI:30616"/>
        <dbReference type="ChEBI" id="CHEBI:43474"/>
        <dbReference type="ChEBI" id="CHEBI:57822"/>
        <dbReference type="ChEBI" id="CHEBI:61386"/>
        <dbReference type="ChEBI" id="CHEBI:83905"/>
        <dbReference type="ChEBI" id="CHEBI:456216"/>
        <dbReference type="EC" id="6.3.2.10"/>
    </reaction>
</comment>
<evidence type="ECO:0000256" key="4">
    <source>
        <dbReference type="ARBA" id="ARBA00022741"/>
    </source>
</evidence>
<keyword evidence="16" id="KW-1185">Reference proteome</keyword>
<name>A0ABT4JZ96_9GAMM</name>
<evidence type="ECO:0000256" key="6">
    <source>
        <dbReference type="ARBA" id="ARBA00022960"/>
    </source>
</evidence>
<organism evidence="15 16">
    <name type="scientific">Marinomonas phaeophyticola</name>
    <dbReference type="NCBI Taxonomy" id="3004091"/>
    <lineage>
        <taxon>Bacteria</taxon>
        <taxon>Pseudomonadati</taxon>
        <taxon>Pseudomonadota</taxon>
        <taxon>Gammaproteobacteria</taxon>
        <taxon>Oceanospirillales</taxon>
        <taxon>Oceanospirillaceae</taxon>
        <taxon>Marinomonas</taxon>
    </lineage>
</organism>
<dbReference type="PANTHER" id="PTHR43024">
    <property type="entry name" value="UDP-N-ACETYLMURAMOYL-TRIPEPTIDE--D-ALANYL-D-ALANINE LIGASE"/>
    <property type="match status" value="1"/>
</dbReference>
<dbReference type="Gene3D" id="3.40.1190.10">
    <property type="entry name" value="Mur-like, catalytic domain"/>
    <property type="match status" value="1"/>
</dbReference>
<keyword evidence="3 10" id="KW-0132">Cell division</keyword>
<evidence type="ECO:0000313" key="16">
    <source>
        <dbReference type="Proteomes" id="UP001149719"/>
    </source>
</evidence>
<dbReference type="InterPro" id="IPR004101">
    <property type="entry name" value="Mur_ligase_C"/>
</dbReference>
<reference evidence="15" key="1">
    <citation type="submission" date="2022-12" db="EMBL/GenBank/DDBJ databases">
        <title>Marinomonas 15G1-11 sp. nov, isolated from marine algae.</title>
        <authorList>
            <person name="Butt M."/>
            <person name="Choi D.G."/>
            <person name="Kim J.M."/>
            <person name="Lee J.K."/>
            <person name="Baek J.H."/>
            <person name="Jeon C.O."/>
        </authorList>
    </citation>
    <scope>NUCLEOTIDE SEQUENCE</scope>
    <source>
        <strain evidence="15">15G1-11</strain>
    </source>
</reference>
<evidence type="ECO:0000256" key="1">
    <source>
        <dbReference type="ARBA" id="ARBA00022490"/>
    </source>
</evidence>
<evidence type="ECO:0000256" key="11">
    <source>
        <dbReference type="RuleBase" id="RU004136"/>
    </source>
</evidence>
<evidence type="ECO:0000256" key="10">
    <source>
        <dbReference type="HAMAP-Rule" id="MF_02019"/>
    </source>
</evidence>
<gene>
    <name evidence="10 15" type="primary">murF</name>
    <name evidence="15" type="ORF">O1D97_16095</name>
</gene>
<comment type="function">
    <text evidence="10 11">Involved in cell wall formation. Catalyzes the final step in the synthesis of UDP-N-acetylmuramoyl-pentapeptide, the precursor of murein.</text>
</comment>
<dbReference type="SUPFAM" id="SSF63418">
    <property type="entry name" value="MurE/MurF N-terminal domain"/>
    <property type="match status" value="1"/>
</dbReference>
<keyword evidence="9 10" id="KW-0961">Cell wall biogenesis/degradation</keyword>
<evidence type="ECO:0000256" key="2">
    <source>
        <dbReference type="ARBA" id="ARBA00022598"/>
    </source>
</evidence>
<dbReference type="HAMAP" id="MF_02019">
    <property type="entry name" value="MurF"/>
    <property type="match status" value="1"/>
</dbReference>
<dbReference type="SUPFAM" id="SSF53623">
    <property type="entry name" value="MurD-like peptide ligases, catalytic domain"/>
    <property type="match status" value="1"/>
</dbReference>
<dbReference type="GO" id="GO:0016874">
    <property type="term" value="F:ligase activity"/>
    <property type="evidence" value="ECO:0007669"/>
    <property type="project" value="UniProtKB-KW"/>
</dbReference>
<dbReference type="InterPro" id="IPR000713">
    <property type="entry name" value="Mur_ligase_N"/>
</dbReference>
<keyword evidence="7 10" id="KW-0573">Peptidoglycan synthesis</keyword>
<evidence type="ECO:0000259" key="12">
    <source>
        <dbReference type="Pfam" id="PF01225"/>
    </source>
</evidence>
<dbReference type="Proteomes" id="UP001149719">
    <property type="component" value="Unassembled WGS sequence"/>
</dbReference>
<sequence length="449" mass="48244">MLIDLFLSKIAEICQGELIGDDVLISSVETNSKESKISSLFVALKGDRFDGHDYVSQAFENGFLAALVSQDVGVSPAIVVNDTLTAYGEIARYIRHSFKGKVVAVTGSNGKTTVKEWLSHIVSEHNGVLKTKNNENNQVGVPKTLLDLSEDHQVAIIETGTSYPGEIEKMGRVITPDIAVLTNASGCHYSGFGTLDAIAKEKGALLSSTSRSGSVVLNKDDPFYVYWAGLAKGRVIRSFGFDNDAQLWVDDILLCDDHSVARFHYKGESVLGRVGSPGRHQIANGMAVVQVLLCIGWTFKSAVLALADSLVIPGRLQKIYSENRPLLLNDCYNASPKSVNAAIDVLQCQKVENTVLVLGALGELGALEASVHQEIGRYAFQSGVSCLIALGPVAGIASSVFSSLGGKAYVFDTHSEISQKLKELNDSSAVLIKGSRSAQMEKVIEDLDY</sequence>
<evidence type="ECO:0000256" key="9">
    <source>
        <dbReference type="ARBA" id="ARBA00023316"/>
    </source>
</evidence>
<feature type="domain" description="Mur ligase C-terminal" evidence="13">
    <location>
        <begin position="314"/>
        <end position="436"/>
    </location>
</feature>
<keyword evidence="2 10" id="KW-0436">Ligase</keyword>
<evidence type="ECO:0000259" key="13">
    <source>
        <dbReference type="Pfam" id="PF02875"/>
    </source>
</evidence>
<dbReference type="Gene3D" id="3.40.1390.10">
    <property type="entry name" value="MurE/MurF, N-terminal domain"/>
    <property type="match status" value="1"/>
</dbReference>
<dbReference type="Gene3D" id="3.90.190.20">
    <property type="entry name" value="Mur ligase, C-terminal domain"/>
    <property type="match status" value="1"/>
</dbReference>
<dbReference type="RefSeq" id="WP_269127183.1">
    <property type="nucleotide sequence ID" value="NZ_JAPUBN010000019.1"/>
</dbReference>
<keyword evidence="6 10" id="KW-0133">Cell shape</keyword>
<comment type="pathway">
    <text evidence="10 11">Cell wall biogenesis; peptidoglycan biosynthesis.</text>
</comment>
<evidence type="ECO:0000256" key="7">
    <source>
        <dbReference type="ARBA" id="ARBA00022984"/>
    </source>
</evidence>
<dbReference type="InterPro" id="IPR036565">
    <property type="entry name" value="Mur-like_cat_sf"/>
</dbReference>
<comment type="caution">
    <text evidence="15">The sequence shown here is derived from an EMBL/GenBank/DDBJ whole genome shotgun (WGS) entry which is preliminary data.</text>
</comment>
<dbReference type="SUPFAM" id="SSF53244">
    <property type="entry name" value="MurD-like peptide ligases, peptide-binding domain"/>
    <property type="match status" value="1"/>
</dbReference>
<feature type="domain" description="Mur ligase central" evidence="14">
    <location>
        <begin position="105"/>
        <end position="291"/>
    </location>
</feature>
<dbReference type="InterPro" id="IPR035911">
    <property type="entry name" value="MurE/MurF_N"/>
</dbReference>
<dbReference type="InterPro" id="IPR005863">
    <property type="entry name" value="UDP-N-AcMur_synth"/>
</dbReference>
<evidence type="ECO:0000256" key="5">
    <source>
        <dbReference type="ARBA" id="ARBA00022840"/>
    </source>
</evidence>
<accession>A0ABT4JZ96</accession>
<dbReference type="Pfam" id="PF08245">
    <property type="entry name" value="Mur_ligase_M"/>
    <property type="match status" value="1"/>
</dbReference>
<dbReference type="PANTHER" id="PTHR43024:SF1">
    <property type="entry name" value="UDP-N-ACETYLMURAMOYL-TRIPEPTIDE--D-ALANYL-D-ALANINE LIGASE"/>
    <property type="match status" value="1"/>
</dbReference>